<dbReference type="KEGG" id="vg:65115229"/>
<dbReference type="GeneID" id="65115229"/>
<dbReference type="Proteomes" id="UP000259996">
    <property type="component" value="Segment"/>
</dbReference>
<protein>
    <submittedName>
        <fullName evidence="1">Uncharacterized protein</fullName>
    </submittedName>
</protein>
<reference evidence="1 2" key="1">
    <citation type="submission" date="2018-07" db="EMBL/GenBank/DDBJ databases">
        <authorList>
            <person name="Miller T.W."/>
            <person name="Bachhofer D.L."/>
            <person name="Cooper A."/>
            <person name="Doty J.C."/>
            <person name="Katuri J."/>
            <person name="Musgrave J.W."/>
            <person name="Palumbo A.J."/>
            <person name="Spann H.O."/>
            <person name="Edwards J.C."/>
            <person name="Meik J.M."/>
            <person name="Edwards D.C."/>
            <person name="Warner M.H."/>
            <person name="Garlena R.A."/>
            <person name="Russell D.A."/>
            <person name="Pope W.H."/>
            <person name="Jacobs-Sera D."/>
            <person name="Hatfull G.F."/>
        </authorList>
    </citation>
    <scope>NUCLEOTIDE SEQUENCE [LARGE SCALE GENOMIC DNA]</scope>
</reference>
<accession>A0A345MF48</accession>
<proteinExistence type="predicted"/>
<dbReference type="EMBL" id="MH590592">
    <property type="protein sequence ID" value="AXH69179.1"/>
    <property type="molecule type" value="Genomic_DNA"/>
</dbReference>
<gene>
    <name evidence="1" type="primary">81</name>
    <name evidence="1" type="ORF">SEA_RYADEL_81</name>
</gene>
<evidence type="ECO:0000313" key="1">
    <source>
        <dbReference type="EMBL" id="AXH69179.1"/>
    </source>
</evidence>
<sequence>MTVKWEAPPRRFFRDLVLPFDRFMKFCRGQVCGRTELGGGSGGPVAPEDLTPTALTDANVVCSKQRDSDLHIPILDLDMDAMLLRSSTYGHYHLYIDKPMSWENYCKLLDVMAEVGILEQGYVDVSKKRSMTQVRTPWTKKGA</sequence>
<dbReference type="RefSeq" id="YP_010097571.1">
    <property type="nucleotide sequence ID" value="NC_055759.1"/>
</dbReference>
<name>A0A345MF48_9CAUD</name>
<organism evidence="1 2">
    <name type="scientific">Mycobacterium phage Ryadel</name>
    <dbReference type="NCBI Taxonomy" id="2283292"/>
    <lineage>
        <taxon>Viruses</taxon>
        <taxon>Duplodnaviria</taxon>
        <taxon>Heunggongvirae</taxon>
        <taxon>Uroviricota</taxon>
        <taxon>Caudoviricetes</taxon>
        <taxon>Corndogvirus</taxon>
        <taxon>Corndogvirus ryadel</taxon>
    </lineage>
</organism>
<keyword evidence="2" id="KW-1185">Reference proteome</keyword>
<evidence type="ECO:0000313" key="2">
    <source>
        <dbReference type="Proteomes" id="UP000259996"/>
    </source>
</evidence>